<evidence type="ECO:0000313" key="4">
    <source>
        <dbReference type="Proteomes" id="UP000676649"/>
    </source>
</evidence>
<keyword evidence="1" id="KW-0378">Hydrolase</keyword>
<organism evidence="3 4">
    <name type="scientific">Methylomonas paludis</name>
    <dbReference type="NCBI Taxonomy" id="1173101"/>
    <lineage>
        <taxon>Bacteria</taxon>
        <taxon>Pseudomonadati</taxon>
        <taxon>Pseudomonadota</taxon>
        <taxon>Gammaproteobacteria</taxon>
        <taxon>Methylococcales</taxon>
        <taxon>Methylococcaceae</taxon>
        <taxon>Methylomonas</taxon>
    </lineage>
</organism>
<dbReference type="InterPro" id="IPR017850">
    <property type="entry name" value="Alkaline_phosphatase_core_sf"/>
</dbReference>
<name>A0A975MN35_9GAMM</name>
<dbReference type="AlphaFoldDB" id="A0A975MN35"/>
<evidence type="ECO:0000256" key="2">
    <source>
        <dbReference type="SAM" id="SignalP"/>
    </source>
</evidence>
<dbReference type="KEGG" id="mpad:KEF85_15445"/>
<dbReference type="GO" id="GO:0042578">
    <property type="term" value="F:phosphoric ester hydrolase activity"/>
    <property type="evidence" value="ECO:0007669"/>
    <property type="project" value="UniProtKB-ARBA"/>
</dbReference>
<dbReference type="PANTHER" id="PTHR31956">
    <property type="entry name" value="NON-SPECIFIC PHOSPHOLIPASE C4-RELATED"/>
    <property type="match status" value="1"/>
</dbReference>
<reference evidence="3" key="1">
    <citation type="submission" date="2021-04" db="EMBL/GenBank/DDBJ databases">
        <title>Draft genome sequence data of methanotrophic Methylovulum sp. strain S1L and Methylomonas sp. strain S2AM isolated from boreal lake water columns.</title>
        <authorList>
            <person name="Rissanen A.J."/>
            <person name="Mangayil R."/>
            <person name="Svenning M.M."/>
            <person name="Khanongnuch R."/>
        </authorList>
    </citation>
    <scope>NUCLEOTIDE SEQUENCE</scope>
    <source>
        <strain evidence="3">S2AM</strain>
    </source>
</reference>
<dbReference type="EMBL" id="CP073754">
    <property type="protein sequence ID" value="QWF70694.1"/>
    <property type="molecule type" value="Genomic_DNA"/>
</dbReference>
<dbReference type="RefSeq" id="WP_215582106.1">
    <property type="nucleotide sequence ID" value="NZ_CP073754.1"/>
</dbReference>
<accession>A0A975MN35</accession>
<dbReference type="PANTHER" id="PTHR31956:SF1">
    <property type="entry name" value="NON-SPECIFIC PHOSPHOLIPASE C1"/>
    <property type="match status" value="1"/>
</dbReference>
<evidence type="ECO:0000256" key="1">
    <source>
        <dbReference type="ARBA" id="ARBA00022801"/>
    </source>
</evidence>
<dbReference type="SUPFAM" id="SSF53649">
    <property type="entry name" value="Alkaline phosphatase-like"/>
    <property type="match status" value="1"/>
</dbReference>
<feature type="signal peptide" evidence="2">
    <location>
        <begin position="1"/>
        <end position="20"/>
    </location>
</feature>
<keyword evidence="2" id="KW-0732">Signal</keyword>
<feature type="chain" id="PRO_5038030392" evidence="2">
    <location>
        <begin position="21"/>
        <end position="445"/>
    </location>
</feature>
<keyword evidence="4" id="KW-1185">Reference proteome</keyword>
<proteinExistence type="predicted"/>
<dbReference type="InterPro" id="IPR007312">
    <property type="entry name" value="Phosphoesterase"/>
</dbReference>
<dbReference type="Pfam" id="PF04185">
    <property type="entry name" value="Phosphoesterase"/>
    <property type="match status" value="1"/>
</dbReference>
<sequence length="445" mass="50044">MIILRLVCLSLLLCPAISLAQVKGLDKLEHIIVIYLENRSFDSLFGLFPGANGLTKARHAPPQVDANGWPYQNLPPVLDGKNRDLRFPNELANQPFDIGQYVAPDAKHVDLTHRFFIHQMQINAGRNDRFAQLSSAGGLTLGYFDLSGSALWNYAKEYTLADNFFQAAFGGSFLNHQWLICACTPEFKEAPPEMRQWKIDAVTGRQVSDPSVTSDGYAVGTIQPFYPPFAADHADNRLPPQYHATIGDRLSEKNITWAWYSGGWDNAVAGLETKDEFQYHHQPFGFYANYAPGTAARNEHIRDGSRFFNDLQHGFPQVAFFKPVGRKNQHPGYSTILAADQEVKELVEAVRHSPIWSNSAIIITYDEYGGFWDHVAPPRIDRWGPGTRIPAIIISPYAKRAHVDHTQYDTTSILKLIETRFGLEPLSDRDAGAQPLLGAFEFKRR</sequence>
<protein>
    <submittedName>
        <fullName evidence="3">Acid phosphatase</fullName>
    </submittedName>
</protein>
<dbReference type="CDD" id="cd16013">
    <property type="entry name" value="AcpA"/>
    <property type="match status" value="1"/>
</dbReference>
<gene>
    <name evidence="3" type="ORF">KEF85_15445</name>
</gene>
<dbReference type="Proteomes" id="UP000676649">
    <property type="component" value="Chromosome"/>
</dbReference>
<dbReference type="Gene3D" id="3.40.720.10">
    <property type="entry name" value="Alkaline Phosphatase, subunit A"/>
    <property type="match status" value="2"/>
</dbReference>
<evidence type="ECO:0000313" key="3">
    <source>
        <dbReference type="EMBL" id="QWF70694.1"/>
    </source>
</evidence>